<keyword evidence="1" id="KW-0812">Transmembrane</keyword>
<dbReference type="Proteomes" id="UP000176420">
    <property type="component" value="Unassembled WGS sequence"/>
</dbReference>
<comment type="caution">
    <text evidence="2">The sequence shown here is derived from an EMBL/GenBank/DDBJ whole genome shotgun (WGS) entry which is preliminary data.</text>
</comment>
<keyword evidence="1" id="KW-1133">Transmembrane helix</keyword>
<dbReference type="EMBL" id="MHKI01000014">
    <property type="protein sequence ID" value="OGY86927.1"/>
    <property type="molecule type" value="Genomic_DNA"/>
</dbReference>
<dbReference type="AlphaFoldDB" id="A0A1G2BFF0"/>
<evidence type="ECO:0000313" key="3">
    <source>
        <dbReference type="Proteomes" id="UP000176420"/>
    </source>
</evidence>
<name>A0A1G2BFF0_9BACT</name>
<protein>
    <submittedName>
        <fullName evidence="2">Uncharacterized protein</fullName>
    </submittedName>
</protein>
<reference evidence="2 3" key="1">
    <citation type="journal article" date="2016" name="Nat. Commun.">
        <title>Thousands of microbial genomes shed light on interconnected biogeochemical processes in an aquifer system.</title>
        <authorList>
            <person name="Anantharaman K."/>
            <person name="Brown C.T."/>
            <person name="Hug L.A."/>
            <person name="Sharon I."/>
            <person name="Castelle C.J."/>
            <person name="Probst A.J."/>
            <person name="Thomas B.C."/>
            <person name="Singh A."/>
            <person name="Wilkins M.J."/>
            <person name="Karaoz U."/>
            <person name="Brodie E.L."/>
            <person name="Williams K.H."/>
            <person name="Hubbard S.S."/>
            <person name="Banfield J.F."/>
        </authorList>
    </citation>
    <scope>NUCLEOTIDE SEQUENCE [LARGE SCALE GENOMIC DNA]</scope>
</reference>
<sequence length="127" mass="14943">MKKTRLKILKIIGLILIIFVLIFGLLIAYTFHVAKQSCYNSLIFYDIPKELYVDPYYKEYFPQRQFIKYTNYCNKSDQLSINELILFTDKIGNTIPARILEKQGDNYRVLTLEGEKIIPHNSIIAED</sequence>
<evidence type="ECO:0000313" key="2">
    <source>
        <dbReference type="EMBL" id="OGY86927.1"/>
    </source>
</evidence>
<accession>A0A1G2BFF0</accession>
<organism evidence="2 3">
    <name type="scientific">Candidatus Kerfeldbacteria bacterium RIFOXYB2_FULL_38_14</name>
    <dbReference type="NCBI Taxonomy" id="1798547"/>
    <lineage>
        <taxon>Bacteria</taxon>
        <taxon>Candidatus Kerfeldiibacteriota</taxon>
    </lineage>
</organism>
<proteinExistence type="predicted"/>
<feature type="transmembrane region" description="Helical" evidence="1">
    <location>
        <begin position="12"/>
        <end position="31"/>
    </location>
</feature>
<evidence type="ECO:0000256" key="1">
    <source>
        <dbReference type="SAM" id="Phobius"/>
    </source>
</evidence>
<gene>
    <name evidence="2" type="ORF">A2319_00075</name>
</gene>
<keyword evidence="1" id="KW-0472">Membrane</keyword>